<dbReference type="VEuPathDB" id="MicrosporidiaDB:CWI38_0307p0020"/>
<reference evidence="1 2" key="1">
    <citation type="submission" date="2017-12" db="EMBL/GenBank/DDBJ databases">
        <authorList>
            <person name="Pombert J.-F."/>
            <person name="Haag K.L."/>
            <person name="Ebert D."/>
        </authorList>
    </citation>
    <scope>NUCLEOTIDE SEQUENCE [LARGE SCALE GENOMIC DNA]</scope>
    <source>
        <strain evidence="1">IL-G-3</strain>
    </source>
</reference>
<protein>
    <submittedName>
        <fullName evidence="1">Uncharacterized protein</fullName>
    </submittedName>
</protein>
<evidence type="ECO:0000313" key="2">
    <source>
        <dbReference type="Proteomes" id="UP000292282"/>
    </source>
</evidence>
<comment type="caution">
    <text evidence="1">The sequence shown here is derived from an EMBL/GenBank/DDBJ whole genome shotgun (WGS) entry which is preliminary data.</text>
</comment>
<dbReference type="AlphaFoldDB" id="A0A4Q9M1B7"/>
<organism evidence="1 2">
    <name type="scientific">Hamiltosporidium tvaerminnensis</name>
    <dbReference type="NCBI Taxonomy" id="1176355"/>
    <lineage>
        <taxon>Eukaryota</taxon>
        <taxon>Fungi</taxon>
        <taxon>Fungi incertae sedis</taxon>
        <taxon>Microsporidia</taxon>
        <taxon>Dubosqiidae</taxon>
        <taxon>Hamiltosporidium</taxon>
    </lineage>
</organism>
<name>A0A4Q9M1B7_9MICR</name>
<proteinExistence type="predicted"/>
<evidence type="ECO:0000313" key="1">
    <source>
        <dbReference type="EMBL" id="TBU15718.1"/>
    </source>
</evidence>
<dbReference type="EMBL" id="PITK01000307">
    <property type="protein sequence ID" value="TBU15718.1"/>
    <property type="molecule type" value="Genomic_DNA"/>
</dbReference>
<keyword evidence="2" id="KW-1185">Reference proteome</keyword>
<gene>
    <name evidence="1" type="ORF">CWI38_0307p0020</name>
</gene>
<sequence>MEKCRDFFLKCILFKIKSMTDTFNLENLLSIEFLLVTSYDKHGILQANYAPGMEENKTSIFDFLTDTYKIYNYKMHFKGKLIIPALEISIDFLKEIFDTCLKELNKRSKIFLIDQEEIGICRDFFIKCQLVKIQTASDAFKHKNISSIELETIKE</sequence>
<dbReference type="Proteomes" id="UP000292282">
    <property type="component" value="Unassembled WGS sequence"/>
</dbReference>
<accession>A0A4Q9M1B7</accession>